<reference evidence="1" key="1">
    <citation type="submission" date="2021-01" db="EMBL/GenBank/DDBJ databases">
        <title>Phytophthora aleatoria, a newly-described species from Pinus radiata is distinct from Phytophthora cactorum isolates based on comparative genomics.</title>
        <authorList>
            <person name="Mcdougal R."/>
            <person name="Panda P."/>
            <person name="Williams N."/>
            <person name="Studholme D.J."/>
        </authorList>
    </citation>
    <scope>NUCLEOTIDE SEQUENCE</scope>
    <source>
        <strain evidence="1">NZFS 3830</strain>
    </source>
</reference>
<dbReference type="OrthoDB" id="116183at2759"/>
<evidence type="ECO:0000313" key="1">
    <source>
        <dbReference type="EMBL" id="KAG6952354.1"/>
    </source>
</evidence>
<dbReference type="Proteomes" id="UP000688947">
    <property type="component" value="Unassembled WGS sequence"/>
</dbReference>
<proteinExistence type="predicted"/>
<accession>A0A8T1U589</accession>
<dbReference type="EMBL" id="JAENGZ010000926">
    <property type="protein sequence ID" value="KAG6952354.1"/>
    <property type="molecule type" value="Genomic_DNA"/>
</dbReference>
<comment type="caution">
    <text evidence="1">The sequence shown here is derived from an EMBL/GenBank/DDBJ whole genome shotgun (WGS) entry which is preliminary data.</text>
</comment>
<dbReference type="AlphaFoldDB" id="A0A8T1U589"/>
<gene>
    <name evidence="1" type="ORF">JG687_00013046</name>
</gene>
<evidence type="ECO:0000313" key="2">
    <source>
        <dbReference type="Proteomes" id="UP000688947"/>
    </source>
</evidence>
<organism evidence="1 2">
    <name type="scientific">Phytophthora cactorum</name>
    <dbReference type="NCBI Taxonomy" id="29920"/>
    <lineage>
        <taxon>Eukaryota</taxon>
        <taxon>Sar</taxon>
        <taxon>Stramenopiles</taxon>
        <taxon>Oomycota</taxon>
        <taxon>Peronosporomycetes</taxon>
        <taxon>Peronosporales</taxon>
        <taxon>Peronosporaceae</taxon>
        <taxon>Phytophthora</taxon>
    </lineage>
</organism>
<protein>
    <submittedName>
        <fullName evidence="1">Uncharacterized protein</fullName>
    </submittedName>
</protein>
<sequence length="170" mass="19102">MPKLQVGNRVCNKSMKHIGKTGIILRVLQENRQHTYEVQRSTGDIASVSARSVCAQYGSTAADDEQSGDDLTFVQLLGSEEIAIQDIDEAVDDDEDSDSEELLEEEEDGTVVAHDRLWVPLDSVMVDSASHFSSRGTTFLWPAYLQLGERSIVKYFYLMYPMGLYKKLFV</sequence>
<name>A0A8T1U589_9STRA</name>